<evidence type="ECO:0000313" key="8">
    <source>
        <dbReference type="Proteomes" id="UP000480684"/>
    </source>
</evidence>
<keyword evidence="1" id="KW-0678">Repressor</keyword>
<dbReference type="AlphaFoldDB" id="A0A7C9UVZ5"/>
<accession>A0A7C9UVZ5</accession>
<dbReference type="Gene3D" id="1.10.357.10">
    <property type="entry name" value="Tetracycline Repressor, domain 2"/>
    <property type="match status" value="1"/>
</dbReference>
<keyword evidence="8" id="KW-1185">Reference proteome</keyword>
<keyword evidence="4" id="KW-0804">Transcription</keyword>
<evidence type="ECO:0000256" key="1">
    <source>
        <dbReference type="ARBA" id="ARBA00022491"/>
    </source>
</evidence>
<dbReference type="InterPro" id="IPR023772">
    <property type="entry name" value="DNA-bd_HTH_TetR-type_CS"/>
</dbReference>
<dbReference type="PROSITE" id="PS50977">
    <property type="entry name" value="HTH_TETR_2"/>
    <property type="match status" value="1"/>
</dbReference>
<feature type="DNA-binding region" description="H-T-H motif" evidence="5">
    <location>
        <begin position="33"/>
        <end position="52"/>
    </location>
</feature>
<dbReference type="RefSeq" id="WP_163682138.1">
    <property type="nucleotide sequence ID" value="NZ_JAAIYP010000043.1"/>
</dbReference>
<dbReference type="PANTHER" id="PTHR30055:SF240">
    <property type="entry name" value="HTH-TYPE TRANSCRIPTIONAL REGULATOR ACRR"/>
    <property type="match status" value="1"/>
</dbReference>
<comment type="caution">
    <text evidence="7">The sequence shown here is derived from an EMBL/GenBank/DDBJ whole genome shotgun (WGS) entry which is preliminary data.</text>
</comment>
<evidence type="ECO:0000256" key="5">
    <source>
        <dbReference type="PROSITE-ProRule" id="PRU00335"/>
    </source>
</evidence>
<dbReference type="EMBL" id="JAAIYP010000043">
    <property type="protein sequence ID" value="NFV81768.1"/>
    <property type="molecule type" value="Genomic_DNA"/>
</dbReference>
<proteinExistence type="predicted"/>
<dbReference type="PRINTS" id="PR00455">
    <property type="entry name" value="HTHTETR"/>
</dbReference>
<dbReference type="InterPro" id="IPR013572">
    <property type="entry name" value="Tscrpt_reg_MAATS_C"/>
</dbReference>
<dbReference type="InterPro" id="IPR050109">
    <property type="entry name" value="HTH-type_TetR-like_transc_reg"/>
</dbReference>
<evidence type="ECO:0000256" key="4">
    <source>
        <dbReference type="ARBA" id="ARBA00023163"/>
    </source>
</evidence>
<dbReference type="GO" id="GO:0003700">
    <property type="term" value="F:DNA-binding transcription factor activity"/>
    <property type="evidence" value="ECO:0007669"/>
    <property type="project" value="TreeGrafter"/>
</dbReference>
<dbReference type="SUPFAM" id="SSF46689">
    <property type="entry name" value="Homeodomain-like"/>
    <property type="match status" value="1"/>
</dbReference>
<reference evidence="7 8" key="1">
    <citation type="submission" date="2020-02" db="EMBL/GenBank/DDBJ databases">
        <authorList>
            <person name="Dziuba M."/>
            <person name="Kuznetsov B."/>
            <person name="Mardanov A."/>
            <person name="Ravin N."/>
            <person name="Grouzdev D."/>
        </authorList>
    </citation>
    <scope>NUCLEOTIDE SEQUENCE [LARGE SCALE GENOMIC DNA]</scope>
    <source>
        <strain evidence="7 8">SpK</strain>
    </source>
</reference>
<evidence type="ECO:0000259" key="6">
    <source>
        <dbReference type="PROSITE" id="PS50977"/>
    </source>
</evidence>
<dbReference type="Proteomes" id="UP000480684">
    <property type="component" value="Unassembled WGS sequence"/>
</dbReference>
<dbReference type="InterPro" id="IPR001647">
    <property type="entry name" value="HTH_TetR"/>
</dbReference>
<dbReference type="InterPro" id="IPR009057">
    <property type="entry name" value="Homeodomain-like_sf"/>
</dbReference>
<sequence length="202" mass="22781">MARRTKAESEETRKRLLDAAELLFSKRGVTNTSLADIAAAAGVTRGAIYWHFKNKVDLFEAMHARVRLSVDEIESEALSATDPLTGLRDYWTHSLLRVAHDEQHRRVIDILFRKCEYVDEYQTASIRISEWSGEIIHAMTGIYTRAAEKGALTPRFTPQAAARATFSMVTGIVFSWLAVPQLYSDDDEIVATVDIFFDALKP</sequence>
<gene>
    <name evidence="7" type="ORF">G4223_16780</name>
</gene>
<feature type="domain" description="HTH tetR-type" evidence="6">
    <location>
        <begin position="10"/>
        <end position="70"/>
    </location>
</feature>
<dbReference type="PANTHER" id="PTHR30055">
    <property type="entry name" value="HTH-TYPE TRANSCRIPTIONAL REGULATOR RUTR"/>
    <property type="match status" value="1"/>
</dbReference>
<evidence type="ECO:0000256" key="3">
    <source>
        <dbReference type="ARBA" id="ARBA00023125"/>
    </source>
</evidence>
<protein>
    <submittedName>
        <fullName evidence="7">TetR family transcriptional regulator</fullName>
    </submittedName>
</protein>
<dbReference type="SUPFAM" id="SSF48498">
    <property type="entry name" value="Tetracyclin repressor-like, C-terminal domain"/>
    <property type="match status" value="1"/>
</dbReference>
<dbReference type="InterPro" id="IPR036271">
    <property type="entry name" value="Tet_transcr_reg_TetR-rel_C_sf"/>
</dbReference>
<evidence type="ECO:0000313" key="7">
    <source>
        <dbReference type="EMBL" id="NFV81768.1"/>
    </source>
</evidence>
<keyword evidence="3 5" id="KW-0238">DNA-binding</keyword>
<name>A0A7C9UVZ5_9PROT</name>
<organism evidence="7 8">
    <name type="scientific">Magnetospirillum aberrantis SpK</name>
    <dbReference type="NCBI Taxonomy" id="908842"/>
    <lineage>
        <taxon>Bacteria</taxon>
        <taxon>Pseudomonadati</taxon>
        <taxon>Pseudomonadota</taxon>
        <taxon>Alphaproteobacteria</taxon>
        <taxon>Rhodospirillales</taxon>
        <taxon>Rhodospirillaceae</taxon>
        <taxon>Magnetospirillum</taxon>
    </lineage>
</organism>
<dbReference type="PROSITE" id="PS01081">
    <property type="entry name" value="HTH_TETR_1"/>
    <property type="match status" value="1"/>
</dbReference>
<dbReference type="Pfam" id="PF00440">
    <property type="entry name" value="TetR_N"/>
    <property type="match status" value="1"/>
</dbReference>
<dbReference type="Pfam" id="PF08361">
    <property type="entry name" value="TetR_C_2"/>
    <property type="match status" value="1"/>
</dbReference>
<keyword evidence="2" id="KW-0805">Transcription regulation</keyword>
<dbReference type="GO" id="GO:0000976">
    <property type="term" value="F:transcription cis-regulatory region binding"/>
    <property type="evidence" value="ECO:0007669"/>
    <property type="project" value="TreeGrafter"/>
</dbReference>
<evidence type="ECO:0000256" key="2">
    <source>
        <dbReference type="ARBA" id="ARBA00023015"/>
    </source>
</evidence>